<sequence length="428" mass="45756">MLLDIKVKLKAIINEIKIPQRPAAVIPAFTGVIARKLSAAADKIQVRYLVYLGLVLLPAVVSLGAYYGIIHSMDQLAAADRPENRLGRRGVHLTAEDFVKYAGRGEKEITALFIEAGMAPDSYRQNDGFTPLHAAAAYGRAPVVRLLADKGADLNVRDKDGQTPLMKAVGNNQADVVAALLQKGAGVTGADLQGNTVVTMAKARSDRKVLDILVKTGVLQAVEEDKAAPAGEETNKNQNQANTKQMVQLTKSVAAGSGRAGAAIAAATPPGEFTLAAGYVGNIKVGDSVESLYQRFGTHDVLAGEAYVGGRMYKVLRVYDQGRDLPSLTAFVAQAKDGQEQMITAIRLFDKRYRTADDIGVAATLGDLRQAGGISSIEYTDSLYAVAYGNRMHYELEISAESMPVAWLNGGDTGSLPDNMKIRSIFLF</sequence>
<feature type="repeat" description="ANK" evidence="3">
    <location>
        <begin position="127"/>
        <end position="159"/>
    </location>
</feature>
<feature type="transmembrane region" description="Helical" evidence="4">
    <location>
        <begin position="48"/>
        <end position="69"/>
    </location>
</feature>
<evidence type="ECO:0000256" key="3">
    <source>
        <dbReference type="PROSITE-ProRule" id="PRU00023"/>
    </source>
</evidence>
<dbReference type="PANTHER" id="PTHR24171">
    <property type="entry name" value="ANKYRIN REPEAT DOMAIN-CONTAINING PROTEIN 39-RELATED"/>
    <property type="match status" value="1"/>
</dbReference>
<dbReference type="PROSITE" id="PS50088">
    <property type="entry name" value="ANK_REPEAT"/>
    <property type="match status" value="2"/>
</dbReference>
<keyword evidence="4" id="KW-0812">Transmembrane</keyword>
<accession>A0A517DPG5</accession>
<evidence type="ECO:0000256" key="1">
    <source>
        <dbReference type="ARBA" id="ARBA00022737"/>
    </source>
</evidence>
<keyword evidence="6" id="KW-1185">Reference proteome</keyword>
<dbReference type="OrthoDB" id="5622506at2"/>
<keyword evidence="1" id="KW-0677">Repeat</keyword>
<keyword evidence="4" id="KW-1133">Transmembrane helix</keyword>
<dbReference type="RefSeq" id="WP_144348878.1">
    <property type="nucleotide sequence ID" value="NZ_CP036259.1"/>
</dbReference>
<dbReference type="Pfam" id="PF13857">
    <property type="entry name" value="Ank_5"/>
    <property type="match status" value="1"/>
</dbReference>
<evidence type="ECO:0000313" key="5">
    <source>
        <dbReference type="EMBL" id="QDR79198.1"/>
    </source>
</evidence>
<dbReference type="SMART" id="SM00248">
    <property type="entry name" value="ANK"/>
    <property type="match status" value="3"/>
</dbReference>
<dbReference type="Proteomes" id="UP000320776">
    <property type="component" value="Chromosome"/>
</dbReference>
<dbReference type="KEGG" id="sted:SPTER_04660"/>
<dbReference type="Gene3D" id="1.25.40.20">
    <property type="entry name" value="Ankyrin repeat-containing domain"/>
    <property type="match status" value="1"/>
</dbReference>
<reference evidence="5 6" key="1">
    <citation type="submission" date="2019-02" db="EMBL/GenBank/DDBJ databases">
        <title>Closed genome of Sporomusa termitida DSM 4440.</title>
        <authorList>
            <person name="Poehlein A."/>
            <person name="Daniel R."/>
        </authorList>
    </citation>
    <scope>NUCLEOTIDE SEQUENCE [LARGE SCALE GENOMIC DNA]</scope>
    <source>
        <strain evidence="5 6">DSM 4440</strain>
    </source>
</reference>
<evidence type="ECO:0000256" key="4">
    <source>
        <dbReference type="SAM" id="Phobius"/>
    </source>
</evidence>
<protein>
    <submittedName>
        <fullName evidence="5">Ankyrin repeats (Many copies)</fullName>
    </submittedName>
</protein>
<keyword evidence="4" id="KW-0472">Membrane</keyword>
<dbReference type="PROSITE" id="PS50297">
    <property type="entry name" value="ANK_REP_REGION"/>
    <property type="match status" value="2"/>
</dbReference>
<dbReference type="AlphaFoldDB" id="A0A517DPG5"/>
<name>A0A517DPG5_9FIRM</name>
<gene>
    <name evidence="5" type="ORF">SPTER_04660</name>
</gene>
<evidence type="ECO:0000256" key="2">
    <source>
        <dbReference type="ARBA" id="ARBA00023043"/>
    </source>
</evidence>
<dbReference type="InterPro" id="IPR036770">
    <property type="entry name" value="Ankyrin_rpt-contain_sf"/>
</dbReference>
<proteinExistence type="predicted"/>
<evidence type="ECO:0000313" key="6">
    <source>
        <dbReference type="Proteomes" id="UP000320776"/>
    </source>
</evidence>
<dbReference type="SUPFAM" id="SSF48403">
    <property type="entry name" value="Ankyrin repeat"/>
    <property type="match status" value="1"/>
</dbReference>
<keyword evidence="2 3" id="KW-0040">ANK repeat</keyword>
<feature type="repeat" description="ANK" evidence="3">
    <location>
        <begin position="160"/>
        <end position="192"/>
    </location>
</feature>
<dbReference type="InterPro" id="IPR002110">
    <property type="entry name" value="Ankyrin_rpt"/>
</dbReference>
<organism evidence="5 6">
    <name type="scientific">Sporomusa termitida</name>
    <dbReference type="NCBI Taxonomy" id="2377"/>
    <lineage>
        <taxon>Bacteria</taxon>
        <taxon>Bacillati</taxon>
        <taxon>Bacillota</taxon>
        <taxon>Negativicutes</taxon>
        <taxon>Selenomonadales</taxon>
        <taxon>Sporomusaceae</taxon>
        <taxon>Sporomusa</taxon>
    </lineage>
</organism>
<dbReference type="EMBL" id="CP036259">
    <property type="protein sequence ID" value="QDR79198.1"/>
    <property type="molecule type" value="Genomic_DNA"/>
</dbReference>